<dbReference type="Proteomes" id="UP000510937">
    <property type="component" value="Chromosome"/>
</dbReference>
<dbReference type="RefSeq" id="WP_181247120.1">
    <property type="nucleotide sequence ID" value="NZ_CP055315.1"/>
</dbReference>
<dbReference type="AlphaFoldDB" id="A0ABD7AG94"/>
<protein>
    <submittedName>
        <fullName evidence="1">Uncharacterized protein</fullName>
    </submittedName>
</protein>
<proteinExistence type="predicted"/>
<dbReference type="EMBL" id="CP055315">
    <property type="protein sequence ID" value="QLO51990.1"/>
    <property type="molecule type" value="Genomic_DNA"/>
</dbReference>
<sequence length="77" mass="8616">MKLSIVYTPSLKNIKTGLSLIRVGMSLLVGMGAVVEHEMKSSDLTDAILKDLRKQQMNGEIDLTMRELRESLSRILV</sequence>
<organism evidence="1 2">
    <name type="scientific">Klebsiella grimontii</name>
    <dbReference type="NCBI Taxonomy" id="2058152"/>
    <lineage>
        <taxon>Bacteria</taxon>
        <taxon>Pseudomonadati</taxon>
        <taxon>Pseudomonadota</taxon>
        <taxon>Gammaproteobacteria</taxon>
        <taxon>Enterobacterales</taxon>
        <taxon>Enterobacteriaceae</taxon>
        <taxon>Klebsiella/Raoultella group</taxon>
        <taxon>Klebsiella</taxon>
    </lineage>
</organism>
<name>A0ABD7AG94_9ENTR</name>
<evidence type="ECO:0000313" key="1">
    <source>
        <dbReference type="EMBL" id="QLO51990.1"/>
    </source>
</evidence>
<evidence type="ECO:0000313" key="2">
    <source>
        <dbReference type="Proteomes" id="UP000510937"/>
    </source>
</evidence>
<reference evidence="2" key="1">
    <citation type="submission" date="2020-06" db="EMBL/GenBank/DDBJ databases">
        <title>REHAB project genomes.</title>
        <authorList>
            <person name="Shaw L.P."/>
        </authorList>
    </citation>
    <scope>NUCLEOTIDE SEQUENCE [LARGE SCALE GENOMIC DNA]</scope>
    <source>
        <strain evidence="2">RHBSTW-00555</strain>
    </source>
</reference>
<gene>
    <name evidence="1" type="ORF">HV234_10910</name>
</gene>
<accession>A0ABD7AG94</accession>